<protein>
    <submittedName>
        <fullName evidence="2">Terminase large subunit</fullName>
    </submittedName>
</protein>
<dbReference type="Pfam" id="PF20454">
    <property type="entry name" value="GpA_nuclease"/>
    <property type="match status" value="1"/>
</dbReference>
<name>A0A8S5N6W2_9CAUD</name>
<feature type="domain" description="Terminase large subunit GpA endonuclease" evidence="1">
    <location>
        <begin position="12"/>
        <end position="310"/>
    </location>
</feature>
<evidence type="ECO:0000259" key="1">
    <source>
        <dbReference type="Pfam" id="PF20454"/>
    </source>
</evidence>
<dbReference type="InterPro" id="IPR046454">
    <property type="entry name" value="GpA_endonuclease"/>
</dbReference>
<reference evidence="2" key="1">
    <citation type="journal article" date="2021" name="Proc. Natl. Acad. Sci. U.S.A.">
        <title>A Catalog of Tens of Thousands of Viruses from Human Metagenomes Reveals Hidden Associations with Chronic Diseases.</title>
        <authorList>
            <person name="Tisza M.J."/>
            <person name="Buck C.B."/>
        </authorList>
    </citation>
    <scope>NUCLEOTIDE SEQUENCE</scope>
    <source>
        <strain evidence="2">Ct8ME27</strain>
    </source>
</reference>
<dbReference type="EMBL" id="BK015080">
    <property type="protein sequence ID" value="DAD90220.1"/>
    <property type="molecule type" value="Genomic_DNA"/>
</dbReference>
<proteinExistence type="predicted"/>
<accession>A0A8S5N6W2</accession>
<evidence type="ECO:0000313" key="2">
    <source>
        <dbReference type="EMBL" id="DAD90220.1"/>
    </source>
</evidence>
<dbReference type="GO" id="GO:0004519">
    <property type="term" value="F:endonuclease activity"/>
    <property type="evidence" value="ECO:0007669"/>
    <property type="project" value="InterPro"/>
</dbReference>
<sequence length="353" mass="41404">MNCQNCYKMLLGYQVGALASQLPALNWKIIATAQLEAGKRSDIELQTTFDNSFRGLPYKRREVVKEDFERLKVHCWKPSEQPSLDNIEMIFLVADTQDNRSVVGIFGLDVNDNLYLIEAKEPQYLFLKDEDRNKINANLEELAKQKNTPFTKVETVEDMLLKEYLVKTGVGIKPTFALIDRQGHRTNEVQYFANKHPQIMMYQGTSMNQQTWRKSEHINKLIIASAKHYQSNLIYYLYSQKKRSNSYLYFMPDITDNVIKQIVCVKPDATKKFGDAPENWEPENGAQHDWFDVLKMAYVAVDVAETSFKRDRWRFCKAPSLQRRWEKVLITQKNHDEKQILGEKFKQSWFNMD</sequence>
<organism evidence="2">
    <name type="scientific">Myoviridae sp. ct8ME27</name>
    <dbReference type="NCBI Taxonomy" id="2826622"/>
    <lineage>
        <taxon>Viruses</taxon>
        <taxon>Duplodnaviria</taxon>
        <taxon>Heunggongvirae</taxon>
        <taxon>Uroviricota</taxon>
        <taxon>Caudoviricetes</taxon>
    </lineage>
</organism>